<keyword evidence="3" id="KW-0378">Hydrolase</keyword>
<evidence type="ECO:0000256" key="6">
    <source>
        <dbReference type="SAM" id="Phobius"/>
    </source>
</evidence>
<dbReference type="PANTHER" id="PTHR23131:SF0">
    <property type="entry name" value="ENDORIBONUCLEASE LACTB2"/>
    <property type="match status" value="1"/>
</dbReference>
<keyword evidence="2" id="KW-0479">Metal-binding</keyword>
<dbReference type="InterPro" id="IPR001279">
    <property type="entry name" value="Metallo-B-lactamas"/>
</dbReference>
<dbReference type="AlphaFoldDB" id="A0A0N4TUG8"/>
<dbReference type="SUPFAM" id="SSF56281">
    <property type="entry name" value="Metallo-hydrolase/oxidoreductase"/>
    <property type="match status" value="1"/>
</dbReference>
<dbReference type="GO" id="GO:0046872">
    <property type="term" value="F:metal ion binding"/>
    <property type="evidence" value="ECO:0007669"/>
    <property type="project" value="UniProtKB-KW"/>
</dbReference>
<evidence type="ECO:0000256" key="1">
    <source>
        <dbReference type="ARBA" id="ARBA00006759"/>
    </source>
</evidence>
<organism evidence="10">
    <name type="scientific">Brugia pahangi</name>
    <name type="common">Filarial nematode worm</name>
    <dbReference type="NCBI Taxonomy" id="6280"/>
    <lineage>
        <taxon>Eukaryota</taxon>
        <taxon>Metazoa</taxon>
        <taxon>Ecdysozoa</taxon>
        <taxon>Nematoda</taxon>
        <taxon>Chromadorea</taxon>
        <taxon>Rhabditida</taxon>
        <taxon>Spirurina</taxon>
        <taxon>Spiruromorpha</taxon>
        <taxon>Filarioidea</taxon>
        <taxon>Onchocercidae</taxon>
        <taxon>Brugia</taxon>
    </lineage>
</organism>
<evidence type="ECO:0000313" key="8">
    <source>
        <dbReference type="EMBL" id="VDN93580.1"/>
    </source>
</evidence>
<dbReference type="Gene3D" id="3.60.15.10">
    <property type="entry name" value="Ribonuclease Z/Hydroxyacylglutathione hydrolase-like"/>
    <property type="match status" value="1"/>
</dbReference>
<dbReference type="SMART" id="SM00849">
    <property type="entry name" value="Lactamase_B"/>
    <property type="match status" value="1"/>
</dbReference>
<comment type="similarity">
    <text evidence="1">Belongs to the metallo-beta-lactamase superfamily. Glyoxalase II family.</text>
</comment>
<keyword evidence="6" id="KW-0812">Transmembrane</keyword>
<dbReference type="WBParaSite" id="BPAG_0001243201-mRNA-1">
    <property type="protein sequence ID" value="BPAG_0001243201-mRNA-1"/>
    <property type="gene ID" value="BPAG_0001243201"/>
</dbReference>
<feature type="transmembrane region" description="Helical" evidence="6">
    <location>
        <begin position="373"/>
        <end position="396"/>
    </location>
</feature>
<evidence type="ECO:0000313" key="10">
    <source>
        <dbReference type="WBParaSite" id="BPAG_0001243201-mRNA-1"/>
    </source>
</evidence>
<dbReference type="CDD" id="cd07722">
    <property type="entry name" value="LACTB2-like_MBL-fold"/>
    <property type="match status" value="1"/>
</dbReference>
<sequence>MKEWWRKFFAVTEMVTNVLSDAVHFSIAFIAYWFSRMYSTEKTSNLAKLDSVSQLSTNVYRILGQNPGAFTLQGTNTYLIGTTEERILIDCGDTGVEQYIDCLKKALGNNTIKLIICTHWHGDHVGGITDIFKHAINKVRSRENLMLLLKVTNGPVPVHKLRRVDSPEVDNIKFDYILPGSIITAPGVTLKCIATPGHTSDHLSLYFEEEGSLFSGDCILGEGSSVFEDLYDYMHSLETLSKLNITRIYPGHGSVVEKGLEKIYEYIAHRKKRENDILKILENKAVISSMQITNLIYKIKRDQGDIVSNHYVHSIISILSICSLLHSKLYRHLLSLLFLLKQIIITTNSILAYCISADTSNLVMIEKFFRKHLISLTTIFFVVCVIRNGIVIATVARKIWTEEDETRRIQQIMEAEEMEYEMEQRSQSVISDNDNDVLREDYQYYPMTKRYQYTKETVAPVTFPSVVTTKSDDSYWCYHCTSPLNIMGGNMQRAIEKFLRIRRTVYPIHVKSSRCSEPRNLTELAVEYCRHPYCQTLILTDHDTGSAFTMRGCAETFGAINEKLLDARDDNTCQRLHEQLDIQECICRHRRYCYPGSKRRLFDASSSTILVALAATNDVISIFYHLLLICLSIILYYHF</sequence>
<name>A0A0N4TUG8_BRUPA</name>
<dbReference type="GO" id="GO:0003727">
    <property type="term" value="F:single-stranded RNA binding"/>
    <property type="evidence" value="ECO:0007669"/>
    <property type="project" value="TreeGrafter"/>
</dbReference>
<evidence type="ECO:0000259" key="7">
    <source>
        <dbReference type="SMART" id="SM00849"/>
    </source>
</evidence>
<dbReference type="STRING" id="6280.A0A0N4TUG8"/>
<dbReference type="Proteomes" id="UP000278627">
    <property type="component" value="Unassembled WGS sequence"/>
</dbReference>
<evidence type="ECO:0000313" key="9">
    <source>
        <dbReference type="Proteomes" id="UP000278627"/>
    </source>
</evidence>
<protein>
    <recommendedName>
        <fullName evidence="5">Beta-lactamase-like protein 2 homolog</fullName>
    </recommendedName>
</protein>
<dbReference type="PANTHER" id="PTHR23131">
    <property type="entry name" value="ENDORIBONUCLEASE LACTB2"/>
    <property type="match status" value="1"/>
</dbReference>
<reference evidence="8 9" key="2">
    <citation type="submission" date="2018-11" db="EMBL/GenBank/DDBJ databases">
        <authorList>
            <consortium name="Pathogen Informatics"/>
        </authorList>
    </citation>
    <scope>NUCLEOTIDE SEQUENCE [LARGE SCALE GENOMIC DNA]</scope>
</reference>
<dbReference type="GO" id="GO:0004521">
    <property type="term" value="F:RNA endonuclease activity"/>
    <property type="evidence" value="ECO:0007669"/>
    <property type="project" value="TreeGrafter"/>
</dbReference>
<dbReference type="GO" id="GO:0005759">
    <property type="term" value="C:mitochondrial matrix"/>
    <property type="evidence" value="ECO:0007669"/>
    <property type="project" value="TreeGrafter"/>
</dbReference>
<keyword evidence="6" id="KW-0472">Membrane</keyword>
<accession>A0A0N4TUG8</accession>
<dbReference type="InterPro" id="IPR050662">
    <property type="entry name" value="Sec-metab_biosynth-thioest"/>
</dbReference>
<evidence type="ECO:0000256" key="5">
    <source>
        <dbReference type="ARBA" id="ARBA00069358"/>
    </source>
</evidence>
<evidence type="ECO:0000256" key="4">
    <source>
        <dbReference type="ARBA" id="ARBA00022833"/>
    </source>
</evidence>
<dbReference type="GO" id="GO:0016787">
    <property type="term" value="F:hydrolase activity"/>
    <property type="evidence" value="ECO:0007669"/>
    <property type="project" value="UniProtKB-KW"/>
</dbReference>
<dbReference type="Pfam" id="PF00753">
    <property type="entry name" value="Lactamase_B"/>
    <property type="match status" value="1"/>
</dbReference>
<feature type="transmembrane region" description="Helical" evidence="6">
    <location>
        <begin position="608"/>
        <end position="637"/>
    </location>
</feature>
<dbReference type="InterPro" id="IPR047921">
    <property type="entry name" value="LACTB2-like_MBL-fold"/>
</dbReference>
<dbReference type="Gene3D" id="1.10.10.10">
    <property type="entry name" value="Winged helix-like DNA-binding domain superfamily/Winged helix DNA-binding domain"/>
    <property type="match status" value="1"/>
</dbReference>
<gene>
    <name evidence="8" type="ORF">BPAG_LOCUS12394</name>
</gene>
<evidence type="ECO:0000256" key="2">
    <source>
        <dbReference type="ARBA" id="ARBA00022723"/>
    </source>
</evidence>
<dbReference type="FunFam" id="3.60.15.10:FF:000017">
    <property type="entry name" value="Lactamase beta 2"/>
    <property type="match status" value="1"/>
</dbReference>
<keyword evidence="9" id="KW-1185">Reference proteome</keyword>
<proteinExistence type="inferred from homology"/>
<dbReference type="EMBL" id="UZAD01013289">
    <property type="protein sequence ID" value="VDN93580.1"/>
    <property type="molecule type" value="Genomic_DNA"/>
</dbReference>
<reference evidence="10" key="1">
    <citation type="submission" date="2017-02" db="UniProtKB">
        <authorList>
            <consortium name="WormBaseParasite"/>
        </authorList>
    </citation>
    <scope>IDENTIFICATION</scope>
</reference>
<dbReference type="InterPro" id="IPR036388">
    <property type="entry name" value="WH-like_DNA-bd_sf"/>
</dbReference>
<evidence type="ECO:0000256" key="3">
    <source>
        <dbReference type="ARBA" id="ARBA00022801"/>
    </source>
</evidence>
<feature type="domain" description="Metallo-beta-lactamase" evidence="7">
    <location>
        <begin position="74"/>
        <end position="252"/>
    </location>
</feature>
<dbReference type="InterPro" id="IPR036866">
    <property type="entry name" value="RibonucZ/Hydroxyglut_hydro"/>
</dbReference>
<keyword evidence="4" id="KW-0862">Zinc</keyword>
<keyword evidence="6" id="KW-1133">Transmembrane helix</keyword>